<sequence>MLIIQEKTVKRFLVPRRLVWCEEPQLNSIIKTADPCNSAGNNFCNQIPADACLLKGLGGLISQPCN</sequence>
<proteinExistence type="predicted"/>
<organism evidence="1">
    <name type="scientific">uncultured Coleofasciculus sp</name>
    <dbReference type="NCBI Taxonomy" id="1267456"/>
    <lineage>
        <taxon>Bacteria</taxon>
        <taxon>Bacillati</taxon>
        <taxon>Cyanobacteriota</taxon>
        <taxon>Cyanophyceae</taxon>
        <taxon>Coleofasciculales</taxon>
        <taxon>Coleofasciculaceae</taxon>
        <taxon>Coleofasciculus</taxon>
        <taxon>environmental samples</taxon>
    </lineage>
</organism>
<evidence type="ECO:0000313" key="1">
    <source>
        <dbReference type="EMBL" id="CAA9256697.1"/>
    </source>
</evidence>
<name>A0A6J4IPT3_9CYAN</name>
<dbReference type="EMBL" id="CADCTM010000343">
    <property type="protein sequence ID" value="CAA9256697.1"/>
    <property type="molecule type" value="Genomic_DNA"/>
</dbReference>
<gene>
    <name evidence="1" type="ORF">AVDCRST_MAG92-2262</name>
</gene>
<accession>A0A6J4IPT3</accession>
<dbReference type="AlphaFoldDB" id="A0A6J4IPT3"/>
<reference evidence="1" key="1">
    <citation type="submission" date="2020-02" db="EMBL/GenBank/DDBJ databases">
        <authorList>
            <person name="Meier V. D."/>
        </authorList>
    </citation>
    <scope>NUCLEOTIDE SEQUENCE</scope>
    <source>
        <strain evidence="1">AVDCRST_MAG92</strain>
    </source>
</reference>
<protein>
    <submittedName>
        <fullName evidence="1">Uncharacterized protein</fullName>
    </submittedName>
</protein>